<gene>
    <name evidence="13" type="ORF">EZ242_00910</name>
</gene>
<dbReference type="InterPro" id="IPR036097">
    <property type="entry name" value="HisK_dim/P_sf"/>
</dbReference>
<keyword evidence="10" id="KW-0812">Transmembrane</keyword>
<reference evidence="13 14" key="1">
    <citation type="submission" date="2019-03" db="EMBL/GenBank/DDBJ databases">
        <title>Ramlibacter rhizophilus CCTCC AB2015357, whole genome shotgun sequence.</title>
        <authorList>
            <person name="Zhang X."/>
            <person name="Feng G."/>
            <person name="Zhu H."/>
        </authorList>
    </citation>
    <scope>NUCLEOTIDE SEQUENCE [LARGE SCALE GENOMIC DNA]</scope>
    <source>
        <strain evidence="13 14">CCTCC AB2015357</strain>
    </source>
</reference>
<dbReference type="Pfam" id="PF00072">
    <property type="entry name" value="Response_reg"/>
    <property type="match status" value="1"/>
</dbReference>
<accession>A0A4Z0C096</accession>
<keyword evidence="8" id="KW-0902">Two-component regulatory system</keyword>
<keyword evidence="10" id="KW-0472">Membrane</keyword>
<keyword evidence="3 9" id="KW-0597">Phosphoprotein</keyword>
<dbReference type="SUPFAM" id="SSF52172">
    <property type="entry name" value="CheY-like"/>
    <property type="match status" value="1"/>
</dbReference>
<dbReference type="InterPro" id="IPR011006">
    <property type="entry name" value="CheY-like_superfamily"/>
</dbReference>
<dbReference type="InterPro" id="IPR036890">
    <property type="entry name" value="HATPase_C_sf"/>
</dbReference>
<dbReference type="PROSITE" id="PS50109">
    <property type="entry name" value="HIS_KIN"/>
    <property type="match status" value="1"/>
</dbReference>
<evidence type="ECO:0000256" key="5">
    <source>
        <dbReference type="ARBA" id="ARBA00022741"/>
    </source>
</evidence>
<keyword evidence="6" id="KW-0418">Kinase</keyword>
<evidence type="ECO:0000256" key="10">
    <source>
        <dbReference type="SAM" id="Phobius"/>
    </source>
</evidence>
<dbReference type="SMART" id="SM00387">
    <property type="entry name" value="HATPase_c"/>
    <property type="match status" value="1"/>
</dbReference>
<feature type="transmembrane region" description="Helical" evidence="10">
    <location>
        <begin position="15"/>
        <end position="37"/>
    </location>
</feature>
<keyword evidence="10" id="KW-1133">Transmembrane helix</keyword>
<evidence type="ECO:0000256" key="1">
    <source>
        <dbReference type="ARBA" id="ARBA00000085"/>
    </source>
</evidence>
<dbReference type="GO" id="GO:0000155">
    <property type="term" value="F:phosphorelay sensor kinase activity"/>
    <property type="evidence" value="ECO:0007669"/>
    <property type="project" value="InterPro"/>
</dbReference>
<dbReference type="PANTHER" id="PTHR43065">
    <property type="entry name" value="SENSOR HISTIDINE KINASE"/>
    <property type="match status" value="1"/>
</dbReference>
<comment type="caution">
    <text evidence="13">The sequence shown here is derived from an EMBL/GenBank/DDBJ whole genome shotgun (WGS) entry which is preliminary data.</text>
</comment>
<dbReference type="EMBL" id="SMLL01000001">
    <property type="protein sequence ID" value="TFZ04352.1"/>
    <property type="molecule type" value="Genomic_DNA"/>
</dbReference>
<dbReference type="Gene3D" id="1.10.287.130">
    <property type="match status" value="1"/>
</dbReference>
<dbReference type="CDD" id="cd00082">
    <property type="entry name" value="HisKA"/>
    <property type="match status" value="1"/>
</dbReference>
<evidence type="ECO:0000256" key="3">
    <source>
        <dbReference type="ARBA" id="ARBA00022553"/>
    </source>
</evidence>
<dbReference type="InterPro" id="IPR001789">
    <property type="entry name" value="Sig_transdc_resp-reg_receiver"/>
</dbReference>
<name>A0A4Z0C096_9BURK</name>
<keyword evidence="14" id="KW-1185">Reference proteome</keyword>
<dbReference type="Gene3D" id="3.40.50.2300">
    <property type="match status" value="1"/>
</dbReference>
<dbReference type="InterPro" id="IPR004358">
    <property type="entry name" value="Sig_transdc_His_kin-like_C"/>
</dbReference>
<dbReference type="AlphaFoldDB" id="A0A4Z0C096"/>
<dbReference type="PROSITE" id="PS50110">
    <property type="entry name" value="RESPONSE_REGULATORY"/>
    <property type="match status" value="1"/>
</dbReference>
<dbReference type="OrthoDB" id="5389366at2"/>
<dbReference type="Proteomes" id="UP000297564">
    <property type="component" value="Unassembled WGS sequence"/>
</dbReference>
<evidence type="ECO:0000313" key="14">
    <source>
        <dbReference type="Proteomes" id="UP000297564"/>
    </source>
</evidence>
<dbReference type="SUPFAM" id="SSF47384">
    <property type="entry name" value="Homodimeric domain of signal transducing histidine kinase"/>
    <property type="match status" value="1"/>
</dbReference>
<evidence type="ECO:0000256" key="2">
    <source>
        <dbReference type="ARBA" id="ARBA00012438"/>
    </source>
</evidence>
<feature type="domain" description="Histidine kinase" evidence="11">
    <location>
        <begin position="353"/>
        <end position="567"/>
    </location>
</feature>
<proteinExistence type="predicted"/>
<evidence type="ECO:0000256" key="8">
    <source>
        <dbReference type="ARBA" id="ARBA00023012"/>
    </source>
</evidence>
<dbReference type="SMART" id="SM00448">
    <property type="entry name" value="REC"/>
    <property type="match status" value="1"/>
</dbReference>
<dbReference type="PANTHER" id="PTHR43065:SF46">
    <property type="entry name" value="C4-DICARBOXYLATE TRANSPORT SENSOR PROTEIN DCTB"/>
    <property type="match status" value="1"/>
</dbReference>
<dbReference type="GO" id="GO:0005524">
    <property type="term" value="F:ATP binding"/>
    <property type="evidence" value="ECO:0007669"/>
    <property type="project" value="UniProtKB-KW"/>
</dbReference>
<organism evidence="13 14">
    <name type="scientific">Ramlibacter rhizophilus</name>
    <dbReference type="NCBI Taxonomy" id="1781167"/>
    <lineage>
        <taxon>Bacteria</taxon>
        <taxon>Pseudomonadati</taxon>
        <taxon>Pseudomonadota</taxon>
        <taxon>Betaproteobacteria</taxon>
        <taxon>Burkholderiales</taxon>
        <taxon>Comamonadaceae</taxon>
        <taxon>Ramlibacter</taxon>
    </lineage>
</organism>
<evidence type="ECO:0000259" key="12">
    <source>
        <dbReference type="PROSITE" id="PS50110"/>
    </source>
</evidence>
<dbReference type="EC" id="2.7.13.3" evidence="2"/>
<keyword evidence="4" id="KW-0808">Transferase</keyword>
<dbReference type="CDD" id="cd12914">
    <property type="entry name" value="PDC1_DGC_like"/>
    <property type="match status" value="1"/>
</dbReference>
<dbReference type="Pfam" id="PF02518">
    <property type="entry name" value="HATPase_c"/>
    <property type="match status" value="1"/>
</dbReference>
<sequence>MPHTLKSPARGMLRFLPLACVLLPVLALILVGAWRYVQLWNEAEDRLDRTVRVAAEHARGVLDTTQALLDRVRDAAGSAHGAEGLAAQQSALHAALAAMARDKPQLQGIFIFGPDARPKAASRFYPAPDVWVGDRDYFLWHQQGGRGVYISQPLVARTTGEPFMDVSVGRSDAGGRFDGVISISLLAPYFEAFYADLTREEQGMALMLFRADGGVFARTPRSLHVERLPADSLVMPELAQGRTEGRAHGISGVDGRERLAHFRQVGHFPLYVSAAMESAAVRARWLQEMAILALFGLPAAFGLAFAVRTVITRGNASVEAARRLAESLRLQQEMQSTLLQAQKLEALGRITGGVAHDFNNALMVMSNSLALLRIKHPGVSSTYLAPMDRALNAATQLTRQLLAFSRRQALVPEQVLLQRHLPTTADLLRPVLGSRVDLRIEVAPDTAPIRVDTAEFELALINLAINARDAMPGGGRFVLRAANAAAPVPGLAGELVMVEAEDSGAGMPPEIVDKVFEPFFTTKPAGQGTGLGLSQVYGMCQRAGGCATVESRPGEGTTIRMFFAVDATPPAAEPARASAEPACAARRRVLVVEDNAAVASALLPLLEAAGCEVRHVDRGDAALALLESATELPDVLLTDVVMPGDIDGLALARSVRQRWPQLRIVVMTGYSEQVEQIAADGFPVLPKPCSLDALSRALNEPQAFGVNSRP</sequence>
<feature type="domain" description="Response regulatory" evidence="12">
    <location>
        <begin position="588"/>
        <end position="702"/>
    </location>
</feature>
<dbReference type="PRINTS" id="PR00344">
    <property type="entry name" value="BCTRLSENSOR"/>
</dbReference>
<dbReference type="InterPro" id="IPR005467">
    <property type="entry name" value="His_kinase_dom"/>
</dbReference>
<keyword evidence="7" id="KW-0067">ATP-binding</keyword>
<dbReference type="SMART" id="SM00388">
    <property type="entry name" value="HisKA"/>
    <property type="match status" value="1"/>
</dbReference>
<comment type="catalytic activity">
    <reaction evidence="1">
        <text>ATP + protein L-histidine = ADP + protein N-phospho-L-histidine.</text>
        <dbReference type="EC" id="2.7.13.3"/>
    </reaction>
</comment>
<evidence type="ECO:0000256" key="4">
    <source>
        <dbReference type="ARBA" id="ARBA00022679"/>
    </source>
</evidence>
<dbReference type="InterPro" id="IPR003594">
    <property type="entry name" value="HATPase_dom"/>
</dbReference>
<dbReference type="Gene3D" id="3.30.565.10">
    <property type="entry name" value="Histidine kinase-like ATPase, C-terminal domain"/>
    <property type="match status" value="1"/>
</dbReference>
<feature type="modified residue" description="4-aspartylphosphate" evidence="9">
    <location>
        <position position="639"/>
    </location>
</feature>
<protein>
    <recommendedName>
        <fullName evidence="2">histidine kinase</fullName>
        <ecNumber evidence="2">2.7.13.3</ecNumber>
    </recommendedName>
</protein>
<dbReference type="CDD" id="cd12915">
    <property type="entry name" value="PDC2_DGC_like"/>
    <property type="match status" value="1"/>
</dbReference>
<dbReference type="RefSeq" id="WP_135283234.1">
    <property type="nucleotide sequence ID" value="NZ_SMLL01000001.1"/>
</dbReference>
<evidence type="ECO:0000259" key="11">
    <source>
        <dbReference type="PROSITE" id="PS50109"/>
    </source>
</evidence>
<dbReference type="SUPFAM" id="SSF55874">
    <property type="entry name" value="ATPase domain of HSP90 chaperone/DNA topoisomerase II/histidine kinase"/>
    <property type="match status" value="1"/>
</dbReference>
<evidence type="ECO:0000256" key="9">
    <source>
        <dbReference type="PROSITE-ProRule" id="PRU00169"/>
    </source>
</evidence>
<keyword evidence="5" id="KW-0547">Nucleotide-binding</keyword>
<evidence type="ECO:0000313" key="13">
    <source>
        <dbReference type="EMBL" id="TFZ04352.1"/>
    </source>
</evidence>
<dbReference type="Gene3D" id="3.30.450.20">
    <property type="entry name" value="PAS domain"/>
    <property type="match status" value="2"/>
</dbReference>
<dbReference type="InterPro" id="IPR003661">
    <property type="entry name" value="HisK_dim/P_dom"/>
</dbReference>
<evidence type="ECO:0000256" key="7">
    <source>
        <dbReference type="ARBA" id="ARBA00022840"/>
    </source>
</evidence>
<feature type="transmembrane region" description="Helical" evidence="10">
    <location>
        <begin position="289"/>
        <end position="307"/>
    </location>
</feature>
<evidence type="ECO:0000256" key="6">
    <source>
        <dbReference type="ARBA" id="ARBA00022777"/>
    </source>
</evidence>